<proteinExistence type="predicted"/>
<feature type="domain" description="Thioredoxin-like fold" evidence="1">
    <location>
        <begin position="77"/>
        <end position="238"/>
    </location>
</feature>
<organism evidence="2 3">
    <name type="scientific">Zhongshania marina</name>
    <dbReference type="NCBI Taxonomy" id="2304603"/>
    <lineage>
        <taxon>Bacteria</taxon>
        <taxon>Pseudomonadati</taxon>
        <taxon>Pseudomonadota</taxon>
        <taxon>Gammaproteobacteria</taxon>
        <taxon>Cellvibrionales</taxon>
        <taxon>Spongiibacteraceae</taxon>
        <taxon>Zhongshania</taxon>
    </lineage>
</organism>
<dbReference type="Proteomes" id="UP000237222">
    <property type="component" value="Unassembled WGS sequence"/>
</dbReference>
<dbReference type="SUPFAM" id="SSF52833">
    <property type="entry name" value="Thioredoxin-like"/>
    <property type="match status" value="1"/>
</dbReference>
<dbReference type="RefSeq" id="WP_103684561.1">
    <property type="nucleotide sequence ID" value="NZ_PQGG01000027.1"/>
</dbReference>
<dbReference type="InterPro" id="IPR012336">
    <property type="entry name" value="Thioredoxin-like_fold"/>
</dbReference>
<evidence type="ECO:0000313" key="3">
    <source>
        <dbReference type="Proteomes" id="UP000237222"/>
    </source>
</evidence>
<dbReference type="Pfam" id="PF13462">
    <property type="entry name" value="Thioredoxin_4"/>
    <property type="match status" value="1"/>
</dbReference>
<dbReference type="OrthoDB" id="9780340at2"/>
<dbReference type="AlphaFoldDB" id="A0A2S4HF70"/>
<evidence type="ECO:0000313" key="2">
    <source>
        <dbReference type="EMBL" id="POP52618.1"/>
    </source>
</evidence>
<dbReference type="EMBL" id="PQGG01000027">
    <property type="protein sequence ID" value="POP52618.1"/>
    <property type="molecule type" value="Genomic_DNA"/>
</dbReference>
<sequence length="253" mass="27646">MNFSKFLHTVTLVALVLLGTQVYFQNGRILALEQSPSMEETISSAIAQARKDEYRQRAKDRLSGLREAAKLAPEYSEDGLLYGPEDARFSIAVFTDIECPYCRQMHGEVKRVVDSSNGAVNWKILHFPLSIHNPAAAIEAQALECVKESYGNRTAWAFLDAMIAGTAGNGKGIENLPEFGSEMGLSSQVIKNCLASDANKEKINSDFQRGVTAGITGTPAMLITDNSSGKSSLVRQMQNAQSIAQEIQKLIQQ</sequence>
<dbReference type="PANTHER" id="PTHR35272:SF3">
    <property type="entry name" value="THIOL:DISULFIDE INTERCHANGE PROTEIN DSBC"/>
    <property type="match status" value="1"/>
</dbReference>
<name>A0A2S4HF70_9GAMM</name>
<dbReference type="PANTHER" id="PTHR35272">
    <property type="entry name" value="THIOL:DISULFIDE INTERCHANGE PROTEIN DSBC-RELATED"/>
    <property type="match status" value="1"/>
</dbReference>
<dbReference type="CDD" id="cd02972">
    <property type="entry name" value="DsbA_family"/>
    <property type="match status" value="1"/>
</dbReference>
<protein>
    <submittedName>
        <fullName evidence="2">Disulfide bond formation protein DsbA</fullName>
    </submittedName>
</protein>
<gene>
    <name evidence="2" type="ORF">C0068_11105</name>
</gene>
<evidence type="ECO:0000259" key="1">
    <source>
        <dbReference type="Pfam" id="PF13462"/>
    </source>
</evidence>
<reference evidence="2" key="1">
    <citation type="submission" date="2018-01" db="EMBL/GenBank/DDBJ databases">
        <authorList>
            <person name="Yu X.-D."/>
        </authorList>
    </citation>
    <scope>NUCLEOTIDE SEQUENCE</scope>
    <source>
        <strain evidence="2">ZX-21</strain>
    </source>
</reference>
<accession>A0A2S4HF70</accession>
<dbReference type="Gene3D" id="3.40.30.10">
    <property type="entry name" value="Glutaredoxin"/>
    <property type="match status" value="1"/>
</dbReference>
<comment type="caution">
    <text evidence="2">The sequence shown here is derived from an EMBL/GenBank/DDBJ whole genome shotgun (WGS) entry which is preliminary data.</text>
</comment>
<dbReference type="InterPro" id="IPR051470">
    <property type="entry name" value="Thiol:disulfide_interchange"/>
</dbReference>
<dbReference type="InterPro" id="IPR036249">
    <property type="entry name" value="Thioredoxin-like_sf"/>
</dbReference>